<sequence>MSLETVTETIKGRVGDDAGLGATLKFDMGDVGVVFIDGKSTPNSVSNDNNDADCTIGLSLEDLEAMMAGDLAPTTAFMAGKLKVDGDMGVAMKLQSIM</sequence>
<evidence type="ECO:0000313" key="3">
    <source>
        <dbReference type="Proteomes" id="UP000031599"/>
    </source>
</evidence>
<comment type="caution">
    <text evidence="2">The sequence shown here is derived from an EMBL/GenBank/DDBJ whole genome shotgun (WGS) entry which is preliminary data.</text>
</comment>
<feature type="domain" description="SCP2" evidence="1">
    <location>
        <begin position="20"/>
        <end position="98"/>
    </location>
</feature>
<organism evidence="2 3">
    <name type="scientific">Enhygromyxa salina</name>
    <dbReference type="NCBI Taxonomy" id="215803"/>
    <lineage>
        <taxon>Bacteria</taxon>
        <taxon>Pseudomonadati</taxon>
        <taxon>Myxococcota</taxon>
        <taxon>Polyangia</taxon>
        <taxon>Nannocystales</taxon>
        <taxon>Nannocystaceae</taxon>
        <taxon>Enhygromyxa</taxon>
    </lineage>
</organism>
<dbReference type="RefSeq" id="WP_052553120.1">
    <property type="nucleotide sequence ID" value="NZ_JMCC02000067.1"/>
</dbReference>
<dbReference type="InterPro" id="IPR036527">
    <property type="entry name" value="SCP2_sterol-bd_dom_sf"/>
</dbReference>
<dbReference type="InterPro" id="IPR003033">
    <property type="entry name" value="SCP2_sterol-bd_dom"/>
</dbReference>
<dbReference type="EMBL" id="JMCC02000067">
    <property type="protein sequence ID" value="KIG14711.1"/>
    <property type="molecule type" value="Genomic_DNA"/>
</dbReference>
<accession>A0A0C2CU98</accession>
<proteinExistence type="predicted"/>
<name>A0A0C2CU98_9BACT</name>
<gene>
    <name evidence="2" type="ORF">DB30_06437</name>
</gene>
<dbReference type="SUPFAM" id="SSF55718">
    <property type="entry name" value="SCP-like"/>
    <property type="match status" value="1"/>
</dbReference>
<dbReference type="PANTHER" id="PTHR10094">
    <property type="entry name" value="STEROL CARRIER PROTEIN 2 SCP-2 FAMILY PROTEIN"/>
    <property type="match status" value="1"/>
</dbReference>
<dbReference type="PANTHER" id="PTHR10094:SF25">
    <property type="entry name" value="SCP2 STEROL-BINDING DOMAIN-CONTAINING PROTEIN 1"/>
    <property type="match status" value="1"/>
</dbReference>
<evidence type="ECO:0000259" key="1">
    <source>
        <dbReference type="Pfam" id="PF02036"/>
    </source>
</evidence>
<dbReference type="Gene3D" id="3.30.1050.10">
    <property type="entry name" value="SCP2 sterol-binding domain"/>
    <property type="match status" value="1"/>
</dbReference>
<dbReference type="AlphaFoldDB" id="A0A0C2CU98"/>
<dbReference type="GO" id="GO:0005829">
    <property type="term" value="C:cytosol"/>
    <property type="evidence" value="ECO:0007669"/>
    <property type="project" value="TreeGrafter"/>
</dbReference>
<reference evidence="2 3" key="1">
    <citation type="submission" date="2014-12" db="EMBL/GenBank/DDBJ databases">
        <title>Genome assembly of Enhygromyxa salina DSM 15201.</title>
        <authorList>
            <person name="Sharma G."/>
            <person name="Subramanian S."/>
        </authorList>
    </citation>
    <scope>NUCLEOTIDE SEQUENCE [LARGE SCALE GENOMIC DNA]</scope>
    <source>
        <strain evidence="2 3">DSM 15201</strain>
    </source>
</reference>
<dbReference type="Proteomes" id="UP000031599">
    <property type="component" value="Unassembled WGS sequence"/>
</dbReference>
<evidence type="ECO:0000313" key="2">
    <source>
        <dbReference type="EMBL" id="KIG14711.1"/>
    </source>
</evidence>
<dbReference type="Pfam" id="PF02036">
    <property type="entry name" value="SCP2"/>
    <property type="match status" value="1"/>
</dbReference>
<protein>
    <submittedName>
        <fullName evidence="2">Sterol carrier family protein</fullName>
    </submittedName>
</protein>